<name>A0AAU0MHB4_9MICO</name>
<feature type="compositionally biased region" description="Pro residues" evidence="1">
    <location>
        <begin position="1"/>
        <end position="10"/>
    </location>
</feature>
<evidence type="ECO:0000256" key="2">
    <source>
        <dbReference type="SAM" id="Phobius"/>
    </source>
</evidence>
<dbReference type="RefSeq" id="WP_330171000.1">
    <property type="nucleotide sequence ID" value="NZ_CP137080.1"/>
</dbReference>
<keyword evidence="2" id="KW-1133">Transmembrane helix</keyword>
<evidence type="ECO:0000259" key="3">
    <source>
        <dbReference type="Pfam" id="PF00768"/>
    </source>
</evidence>
<keyword evidence="4" id="KW-0645">Protease</keyword>
<keyword evidence="2" id="KW-0812">Transmembrane</keyword>
<sequence length="502" mass="50993">MTPSDSPSPPALTRRALRSGSTRGATDGSVAVAEPPGPDEADAAASTSPDEAAAEAAASSPRALAWVDESALGTGAAAAPQGWEPPLVERWPSRFAWRRAALTPLVVVVTLALVYSATMLLWPLHAVQPQVEASSVTTTPAAAVSPAWPADGSAAVGVPGLGSPLASSGQAVPMASITKVVTALVVLDGMPLGVGESGPSYTFTSADRADYRATIASGESALPFPTEDALTQYQLLEGLLIGSAGNYADFLVAQQYPSQAAYVRAANEWLAAHALTGITVVDPSGISARNVATPAALISLGQQAMADPVIAEIVAKPSVELPGVGLVENTNALLGDPGVVGVKTGFLGRDYNLLTARDLEIGDTTVRAFVAVLGQDSAEARFAETRALLASLDAPLQPTVAVPAGTVVGTVTTLWGDPVQLVTRDDAAVILWNGGTSVASMQLGVADTADAREEGDAGGVLRVTGPLDAAESPVVLAAPVADPDPWWRLTHPLELLGLSPGA</sequence>
<dbReference type="Gene3D" id="3.40.710.10">
    <property type="entry name" value="DD-peptidase/beta-lactamase superfamily"/>
    <property type="match status" value="1"/>
</dbReference>
<keyword evidence="4" id="KW-0121">Carboxypeptidase</keyword>
<dbReference type="EMBL" id="CP137080">
    <property type="protein sequence ID" value="WOQ69906.1"/>
    <property type="molecule type" value="Genomic_DNA"/>
</dbReference>
<dbReference type="SUPFAM" id="SSF56601">
    <property type="entry name" value="beta-lactamase/transpeptidase-like"/>
    <property type="match status" value="1"/>
</dbReference>
<dbReference type="GO" id="GO:0006508">
    <property type="term" value="P:proteolysis"/>
    <property type="evidence" value="ECO:0007669"/>
    <property type="project" value="InterPro"/>
</dbReference>
<dbReference type="GO" id="GO:0009002">
    <property type="term" value="F:serine-type D-Ala-D-Ala carboxypeptidase activity"/>
    <property type="evidence" value="ECO:0007669"/>
    <property type="project" value="InterPro"/>
</dbReference>
<feature type="transmembrane region" description="Helical" evidence="2">
    <location>
        <begin position="100"/>
        <end position="122"/>
    </location>
</feature>
<organism evidence="4 5">
    <name type="scientific">Microbacterium limosum</name>
    <dbReference type="NCBI Taxonomy" id="3079935"/>
    <lineage>
        <taxon>Bacteria</taxon>
        <taxon>Bacillati</taxon>
        <taxon>Actinomycetota</taxon>
        <taxon>Actinomycetes</taxon>
        <taxon>Micrococcales</taxon>
        <taxon>Microbacteriaceae</taxon>
        <taxon>Microbacterium</taxon>
    </lineage>
</organism>
<gene>
    <name evidence="4" type="ORF">RYJ27_01290</name>
</gene>
<dbReference type="Proteomes" id="UP001329313">
    <property type="component" value="Chromosome"/>
</dbReference>
<reference evidence="4 5" key="1">
    <citation type="submission" date="2023-10" db="EMBL/GenBank/DDBJ databases">
        <title>Y20.</title>
        <authorList>
            <person name="Zhang G."/>
            <person name="Ding Y."/>
        </authorList>
    </citation>
    <scope>NUCLEOTIDE SEQUENCE [LARGE SCALE GENOMIC DNA]</scope>
    <source>
        <strain evidence="4 5">Y20</strain>
    </source>
</reference>
<dbReference type="Pfam" id="PF00768">
    <property type="entry name" value="Peptidase_S11"/>
    <property type="match status" value="1"/>
</dbReference>
<accession>A0AAU0MHB4</accession>
<keyword evidence="5" id="KW-1185">Reference proteome</keyword>
<feature type="region of interest" description="Disordered" evidence="1">
    <location>
        <begin position="1"/>
        <end position="53"/>
    </location>
</feature>
<keyword evidence="4" id="KW-0378">Hydrolase</keyword>
<keyword evidence="2" id="KW-0472">Membrane</keyword>
<dbReference type="InterPro" id="IPR012338">
    <property type="entry name" value="Beta-lactam/transpept-like"/>
</dbReference>
<protein>
    <submittedName>
        <fullName evidence="4">D-alanyl-D-alanine carboxypeptidase</fullName>
    </submittedName>
</protein>
<feature type="domain" description="Peptidase S11 D-alanyl-D-alanine carboxypeptidase A N-terminal" evidence="3">
    <location>
        <begin position="170"/>
        <end position="357"/>
    </location>
</feature>
<evidence type="ECO:0000313" key="5">
    <source>
        <dbReference type="Proteomes" id="UP001329313"/>
    </source>
</evidence>
<dbReference type="AlphaFoldDB" id="A0AAU0MHB4"/>
<proteinExistence type="predicted"/>
<evidence type="ECO:0000313" key="4">
    <source>
        <dbReference type="EMBL" id="WOQ69906.1"/>
    </source>
</evidence>
<evidence type="ECO:0000256" key="1">
    <source>
        <dbReference type="SAM" id="MobiDB-lite"/>
    </source>
</evidence>
<feature type="compositionally biased region" description="Low complexity" evidence="1">
    <location>
        <begin position="43"/>
        <end position="53"/>
    </location>
</feature>
<dbReference type="KEGG" id="mliy:RYJ27_01290"/>
<dbReference type="InterPro" id="IPR001967">
    <property type="entry name" value="Peptidase_S11_N"/>
</dbReference>